<evidence type="ECO:0000259" key="3">
    <source>
        <dbReference type="Pfam" id="PF16344"/>
    </source>
</evidence>
<dbReference type="Gene3D" id="2.60.120.1440">
    <property type="match status" value="1"/>
</dbReference>
<dbReference type="InterPro" id="IPR032508">
    <property type="entry name" value="FecR_C"/>
</dbReference>
<gene>
    <name evidence="4" type="ORF">SAMN04487996_10692</name>
</gene>
<keyword evidence="1" id="KW-1133">Transmembrane helix</keyword>
<organism evidence="4 5">
    <name type="scientific">Dyadobacter soli</name>
    <dbReference type="NCBI Taxonomy" id="659014"/>
    <lineage>
        <taxon>Bacteria</taxon>
        <taxon>Pseudomonadati</taxon>
        <taxon>Bacteroidota</taxon>
        <taxon>Cytophagia</taxon>
        <taxon>Cytophagales</taxon>
        <taxon>Spirosomataceae</taxon>
        <taxon>Dyadobacter</taxon>
    </lineage>
</organism>
<feature type="transmembrane region" description="Helical" evidence="1">
    <location>
        <begin position="84"/>
        <end position="103"/>
    </location>
</feature>
<dbReference type="EMBL" id="FNAN01000006">
    <property type="protein sequence ID" value="SDE63927.1"/>
    <property type="molecule type" value="Genomic_DNA"/>
</dbReference>
<dbReference type="PIRSF" id="PIRSF018266">
    <property type="entry name" value="FecR"/>
    <property type="match status" value="1"/>
</dbReference>
<feature type="domain" description="FecR protein" evidence="2">
    <location>
        <begin position="138"/>
        <end position="223"/>
    </location>
</feature>
<dbReference type="OrthoDB" id="645173at2"/>
<dbReference type="PANTHER" id="PTHR30273">
    <property type="entry name" value="PERIPLASMIC SIGNAL SENSOR AND SIGMA FACTOR ACTIVATOR FECR-RELATED"/>
    <property type="match status" value="1"/>
</dbReference>
<dbReference type="InterPro" id="IPR012373">
    <property type="entry name" value="Ferrdict_sens_TM"/>
</dbReference>
<name>A0A1G7EK17_9BACT</name>
<dbReference type="GO" id="GO:0016989">
    <property type="term" value="F:sigma factor antagonist activity"/>
    <property type="evidence" value="ECO:0007669"/>
    <property type="project" value="TreeGrafter"/>
</dbReference>
<dbReference type="Pfam" id="PF04773">
    <property type="entry name" value="FecR"/>
    <property type="match status" value="1"/>
</dbReference>
<evidence type="ECO:0000313" key="4">
    <source>
        <dbReference type="EMBL" id="SDE63927.1"/>
    </source>
</evidence>
<dbReference type="Pfam" id="PF16344">
    <property type="entry name" value="FecR_C"/>
    <property type="match status" value="1"/>
</dbReference>
<dbReference type="Proteomes" id="UP000198748">
    <property type="component" value="Unassembled WGS sequence"/>
</dbReference>
<sequence>MNNKEWHALLLKYREGSCTKEEMLKIHHWYEGLNADGLAVLNDQEKREMEERMLGRLALETSATGAPAVEYAEPVVLRNWWRSAAVYLSTAAAVLLVIGLWVFPGKNARRAGVMQEKLFVQAPNSRLITEENTTKVPKRLTLSDRSTVILEPGAKIVFPASFTGDKRTVQLTGDAFFQITRNPDQPFLVYSGKLITRVLGTSFRIKNSAKDQALEVEVVTGKVSVFENREAFSEVDSVDNQGNGVVLTPNQRVTYFPESRHLMTGLVPEPVKASTTTQETKMIFNDEKLEKIAETLQGVYGIEIVFENDRIAHCSFTGDLTDMQLYDKLALVCKSNGADYEVKGTRILINGRGCD</sequence>
<accession>A0A1G7EK17</accession>
<protein>
    <submittedName>
        <fullName evidence="4">FecR family protein</fullName>
    </submittedName>
</protein>
<keyword evidence="1" id="KW-0812">Transmembrane</keyword>
<dbReference type="InterPro" id="IPR006860">
    <property type="entry name" value="FecR"/>
</dbReference>
<dbReference type="Gene3D" id="3.55.50.30">
    <property type="match status" value="1"/>
</dbReference>
<feature type="domain" description="Protein FecR C-terminal" evidence="3">
    <location>
        <begin position="281"/>
        <end position="349"/>
    </location>
</feature>
<evidence type="ECO:0000313" key="5">
    <source>
        <dbReference type="Proteomes" id="UP000198748"/>
    </source>
</evidence>
<dbReference type="RefSeq" id="WP_090149167.1">
    <property type="nucleotide sequence ID" value="NZ_FNAN01000006.1"/>
</dbReference>
<proteinExistence type="predicted"/>
<evidence type="ECO:0000259" key="2">
    <source>
        <dbReference type="Pfam" id="PF04773"/>
    </source>
</evidence>
<keyword evidence="1" id="KW-0472">Membrane</keyword>
<reference evidence="5" key="1">
    <citation type="submission" date="2016-10" db="EMBL/GenBank/DDBJ databases">
        <authorList>
            <person name="Varghese N."/>
            <person name="Submissions S."/>
        </authorList>
    </citation>
    <scope>NUCLEOTIDE SEQUENCE [LARGE SCALE GENOMIC DNA]</scope>
    <source>
        <strain evidence="5">DSM 25329</strain>
    </source>
</reference>
<dbReference type="STRING" id="659014.SAMN04487996_10692"/>
<keyword evidence="5" id="KW-1185">Reference proteome</keyword>
<dbReference type="PANTHER" id="PTHR30273:SF2">
    <property type="entry name" value="PROTEIN FECR"/>
    <property type="match status" value="1"/>
</dbReference>
<evidence type="ECO:0000256" key="1">
    <source>
        <dbReference type="SAM" id="Phobius"/>
    </source>
</evidence>
<dbReference type="AlphaFoldDB" id="A0A1G7EK17"/>